<organism evidence="1 2">
    <name type="scientific">Adhaeribacter soli</name>
    <dbReference type="NCBI Taxonomy" id="2607655"/>
    <lineage>
        <taxon>Bacteria</taxon>
        <taxon>Pseudomonadati</taxon>
        <taxon>Bacteroidota</taxon>
        <taxon>Cytophagia</taxon>
        <taxon>Cytophagales</taxon>
        <taxon>Hymenobacteraceae</taxon>
        <taxon>Adhaeribacter</taxon>
    </lineage>
</organism>
<comment type="caution">
    <text evidence="1">The sequence shown here is derived from an EMBL/GenBank/DDBJ whole genome shotgun (WGS) entry which is preliminary data.</text>
</comment>
<gene>
    <name evidence="1" type="ORF">F0P94_08645</name>
</gene>
<dbReference type="RefSeq" id="WP_150903486.1">
    <property type="nucleotide sequence ID" value="NZ_VTWT01000004.1"/>
</dbReference>
<accession>A0A5N1J2J6</accession>
<dbReference type="Proteomes" id="UP000326570">
    <property type="component" value="Unassembled WGS sequence"/>
</dbReference>
<protein>
    <submittedName>
        <fullName evidence="1">Uncharacterized protein</fullName>
    </submittedName>
</protein>
<proteinExistence type="predicted"/>
<evidence type="ECO:0000313" key="2">
    <source>
        <dbReference type="Proteomes" id="UP000326570"/>
    </source>
</evidence>
<sequence>MLIYLKFWEGDLFIKKLYQFTRLLLGEHYDWYFKISDSPKDKNTSTGKRHEIIREKVRDLLKGISPIIYNLLKDSYIPQLRNSIAHSNYSFLGRAIHLNNDDKNSKFPQLTGISFDSWIDIFHKTLVLHHQLLKMDYMINDYYSKIYLMDNSPLPILITEKNGMQYELPIEYDKDFNRWHYLQIAD</sequence>
<dbReference type="EMBL" id="VTWT01000004">
    <property type="protein sequence ID" value="KAA9338852.1"/>
    <property type="molecule type" value="Genomic_DNA"/>
</dbReference>
<keyword evidence="2" id="KW-1185">Reference proteome</keyword>
<name>A0A5N1J2J6_9BACT</name>
<reference evidence="1 2" key="1">
    <citation type="submission" date="2019-09" db="EMBL/GenBank/DDBJ databases">
        <title>Genome sequence of Adhaeribacter sp. M2.</title>
        <authorList>
            <person name="Srinivasan S."/>
        </authorList>
    </citation>
    <scope>NUCLEOTIDE SEQUENCE [LARGE SCALE GENOMIC DNA]</scope>
    <source>
        <strain evidence="1 2">M2</strain>
    </source>
</reference>
<dbReference type="AlphaFoldDB" id="A0A5N1J2J6"/>
<evidence type="ECO:0000313" key="1">
    <source>
        <dbReference type="EMBL" id="KAA9338852.1"/>
    </source>
</evidence>